<comment type="caution">
    <text evidence="1">The sequence shown here is derived from an EMBL/GenBank/DDBJ whole genome shotgun (WGS) entry which is preliminary data.</text>
</comment>
<proteinExistence type="predicted"/>
<feature type="non-terminal residue" evidence="1">
    <location>
        <position position="45"/>
    </location>
</feature>
<dbReference type="EMBL" id="CAJOAY010038880">
    <property type="protein sequence ID" value="CAF4472792.1"/>
    <property type="molecule type" value="Genomic_DNA"/>
</dbReference>
<reference evidence="1" key="1">
    <citation type="submission" date="2021-02" db="EMBL/GenBank/DDBJ databases">
        <authorList>
            <person name="Nowell W R."/>
        </authorList>
    </citation>
    <scope>NUCLEOTIDE SEQUENCE</scope>
</reference>
<sequence length="45" mass="5184">MDKHGFLYVSDQEKNEVRRWKMGEYNNEGIVVAGGNEKGTQLNQL</sequence>
<evidence type="ECO:0000313" key="1">
    <source>
        <dbReference type="EMBL" id="CAF4472792.1"/>
    </source>
</evidence>
<name>A0A820TV72_9BILA</name>
<gene>
    <name evidence="1" type="ORF">OKA104_LOCUS55329</name>
</gene>
<accession>A0A820TV72</accession>
<protein>
    <submittedName>
        <fullName evidence="1">Uncharacterized protein</fullName>
    </submittedName>
</protein>
<dbReference type="Proteomes" id="UP000663881">
    <property type="component" value="Unassembled WGS sequence"/>
</dbReference>
<organism evidence="1 2">
    <name type="scientific">Adineta steineri</name>
    <dbReference type="NCBI Taxonomy" id="433720"/>
    <lineage>
        <taxon>Eukaryota</taxon>
        <taxon>Metazoa</taxon>
        <taxon>Spiralia</taxon>
        <taxon>Gnathifera</taxon>
        <taxon>Rotifera</taxon>
        <taxon>Eurotatoria</taxon>
        <taxon>Bdelloidea</taxon>
        <taxon>Adinetida</taxon>
        <taxon>Adinetidae</taxon>
        <taxon>Adineta</taxon>
    </lineage>
</organism>
<dbReference type="AlphaFoldDB" id="A0A820TV72"/>
<evidence type="ECO:0000313" key="2">
    <source>
        <dbReference type="Proteomes" id="UP000663881"/>
    </source>
</evidence>